<keyword evidence="5 7" id="KW-1133">Transmembrane helix</keyword>
<dbReference type="InterPro" id="IPR003370">
    <property type="entry name" value="Chromate_transpt"/>
</dbReference>
<dbReference type="Pfam" id="PF02417">
    <property type="entry name" value="Chromate_transp"/>
    <property type="match status" value="1"/>
</dbReference>
<dbReference type="AlphaFoldDB" id="A0A3B6VKU5"/>
<comment type="subcellular location">
    <subcellularLocation>
        <location evidence="1">Cell membrane</location>
        <topology evidence="1">Multi-pass membrane protein</topology>
    </subcellularLocation>
</comment>
<dbReference type="GO" id="GO:0015109">
    <property type="term" value="F:chromate transmembrane transporter activity"/>
    <property type="evidence" value="ECO:0007669"/>
    <property type="project" value="InterPro"/>
</dbReference>
<proteinExistence type="inferred from homology"/>
<gene>
    <name evidence="8" type="ORF">BPP43_06475</name>
</gene>
<dbReference type="GO" id="GO:0005886">
    <property type="term" value="C:plasma membrane"/>
    <property type="evidence" value="ECO:0007669"/>
    <property type="project" value="UniProtKB-SubCell"/>
</dbReference>
<feature type="transmembrane region" description="Helical" evidence="7">
    <location>
        <begin position="180"/>
        <end position="196"/>
    </location>
</feature>
<dbReference type="InterPro" id="IPR052518">
    <property type="entry name" value="CHR_Transporter"/>
</dbReference>
<dbReference type="EMBL" id="CP002873">
    <property type="protein sequence ID" value="AGA66533.1"/>
    <property type="molecule type" value="Genomic_DNA"/>
</dbReference>
<feature type="transmembrane region" description="Helical" evidence="7">
    <location>
        <begin position="77"/>
        <end position="100"/>
    </location>
</feature>
<evidence type="ECO:0000256" key="6">
    <source>
        <dbReference type="ARBA" id="ARBA00023136"/>
    </source>
</evidence>
<keyword evidence="3" id="KW-1003">Cell membrane</keyword>
<dbReference type="Proteomes" id="UP000010793">
    <property type="component" value="Chromosome"/>
</dbReference>
<evidence type="ECO:0000256" key="1">
    <source>
        <dbReference type="ARBA" id="ARBA00004651"/>
    </source>
</evidence>
<reference evidence="8 9" key="1">
    <citation type="journal article" date="2013" name="Genome Announc.">
        <title>Complete Genome Sequence of the Porcine Strain Brachyspira pilosicoli P43/6/78(T.).</title>
        <authorList>
            <person name="Lin C."/>
            <person name="den Bakker H.C."/>
            <person name="Suzuki H."/>
            <person name="Lefebure T."/>
            <person name="Ponnala L."/>
            <person name="Sun Q."/>
            <person name="Stanhope M.J."/>
            <person name="Wiedmann M."/>
            <person name="Duhamel G.E."/>
        </authorList>
    </citation>
    <scope>NUCLEOTIDE SEQUENCE [LARGE SCALE GENOMIC DNA]</scope>
    <source>
        <strain evidence="8 9">P43/6/78</strain>
    </source>
</reference>
<keyword evidence="4 7" id="KW-0812">Transmembrane</keyword>
<evidence type="ECO:0000256" key="7">
    <source>
        <dbReference type="SAM" id="Phobius"/>
    </source>
</evidence>
<feature type="transmembrane region" description="Helical" evidence="7">
    <location>
        <begin position="147"/>
        <end position="168"/>
    </location>
</feature>
<keyword evidence="9" id="KW-1185">Reference proteome</keyword>
<evidence type="ECO:0000256" key="2">
    <source>
        <dbReference type="ARBA" id="ARBA00005262"/>
    </source>
</evidence>
<evidence type="ECO:0000313" key="9">
    <source>
        <dbReference type="Proteomes" id="UP000010793"/>
    </source>
</evidence>
<accession>A0A3B6VKU5</accession>
<feature type="transmembrane region" description="Helical" evidence="7">
    <location>
        <begin position="7"/>
        <end position="32"/>
    </location>
</feature>
<evidence type="ECO:0000256" key="5">
    <source>
        <dbReference type="ARBA" id="ARBA00022989"/>
    </source>
</evidence>
<evidence type="ECO:0000256" key="4">
    <source>
        <dbReference type="ARBA" id="ARBA00022692"/>
    </source>
</evidence>
<dbReference type="PANTHER" id="PTHR43663:SF1">
    <property type="entry name" value="CHROMATE TRANSPORTER"/>
    <property type="match status" value="1"/>
</dbReference>
<feature type="transmembrane region" description="Helical" evidence="7">
    <location>
        <begin position="112"/>
        <end position="135"/>
    </location>
</feature>
<evidence type="ECO:0000256" key="3">
    <source>
        <dbReference type="ARBA" id="ARBA00022475"/>
    </source>
</evidence>
<keyword evidence="6 7" id="KW-0472">Membrane</keyword>
<protein>
    <submittedName>
        <fullName evidence="8">Chromate transport protein ChrA</fullName>
    </submittedName>
</protein>
<comment type="similarity">
    <text evidence="2">Belongs to the chromate ion transporter (CHR) (TC 2.A.51) family.</text>
</comment>
<evidence type="ECO:0000313" key="8">
    <source>
        <dbReference type="EMBL" id="AGA66533.1"/>
    </source>
</evidence>
<dbReference type="KEGG" id="bpip:BPP43_06475"/>
<dbReference type="PANTHER" id="PTHR43663">
    <property type="entry name" value="CHROMATE TRANSPORT PROTEIN-RELATED"/>
    <property type="match status" value="1"/>
</dbReference>
<dbReference type="RefSeq" id="WP_015274458.1">
    <property type="nucleotide sequence ID" value="NC_019908.1"/>
</dbReference>
<sequence length="197" mass="21384">MIYFRLFYIFAKLGIFTYGGGYAIIALLLGILEGYGWVSPSEFSNLVAISQVTPGPIAINAATFVGYKVAGVLGSSVATFGIFLPAFIICMIVSQFFYSLKNNEQFNSIMNGLRVCAVALIASAVITFCKDAFFVKLTDSSILNNVAFIKNIFNYISPVGLFIFALSLFLKKIRVAGRKVPIIAIILIAAVIGVILY</sequence>
<name>A0A3B6VKU5_BRAPL</name>
<organism evidence="8 9">
    <name type="scientific">Brachyspira pilosicoli P43/6/78</name>
    <dbReference type="NCBI Taxonomy" id="1042417"/>
    <lineage>
        <taxon>Bacteria</taxon>
        <taxon>Pseudomonadati</taxon>
        <taxon>Spirochaetota</taxon>
        <taxon>Spirochaetia</taxon>
        <taxon>Brachyspirales</taxon>
        <taxon>Brachyspiraceae</taxon>
        <taxon>Brachyspira</taxon>
    </lineage>
</organism>